<keyword evidence="6" id="KW-1185">Reference proteome</keyword>
<sequence>MADNDLKPNYSSSEDESEEPSGTEDEHSSDTESDQPPNSPQNPQKTLISPESEQSGSGTDSDSDSPAVADPNIKPIRSIPMEPEELGQKSELLPAQARSKRPAVCSPATVNEKEAKKPKSNHSIEEESKKQLFQRLWSEDDEIVILKGMIDYKGESGENNGNVIGDTGAFHEFIKKSLHVDVSRAQLVDKIRRLKKKYVNNVSKEKDGKDRSFSKSHEQRGFELSKLIWGGSNNSNNNIEGKKNKGQKNGNVASASANGLDDDHDKEGFVLEGEKGLDISRFVRYGGRNESPVLPEEIVKAGMELAEGAKRVELEERWRSLKKEELEIYLRKMELVKEQALVVLEAVNTSGS</sequence>
<feature type="compositionally biased region" description="Basic and acidic residues" evidence="2">
    <location>
        <begin position="111"/>
        <end position="129"/>
    </location>
</feature>
<evidence type="ECO:0000259" key="3">
    <source>
        <dbReference type="Pfam" id="PF04504"/>
    </source>
</evidence>
<dbReference type="InParanoid" id="A0A251VPH8"/>
<evidence type="ECO:0000313" key="4">
    <source>
        <dbReference type="EMBL" id="KAF5822610.1"/>
    </source>
</evidence>
<feature type="compositionally biased region" description="Acidic residues" evidence="2">
    <location>
        <begin position="13"/>
        <end position="23"/>
    </location>
</feature>
<dbReference type="Gramene" id="mRNA:HanXRQr2_Chr01g0028581">
    <property type="protein sequence ID" value="CDS:HanXRQr2_Chr01g0028581.1"/>
    <property type="gene ID" value="HanXRQr2_Chr01g0028581"/>
</dbReference>
<dbReference type="EMBL" id="CM007890">
    <property type="protein sequence ID" value="OTG37455.1"/>
    <property type="molecule type" value="Genomic_DNA"/>
</dbReference>
<dbReference type="PANTHER" id="PTHR31662:SF90">
    <property type="entry name" value="DNA-BINDING STOREKEEPER PROTEIN-RELATED TRANSCRIPTIONAL REGULATOR-RELATED"/>
    <property type="match status" value="1"/>
</dbReference>
<comment type="similarity">
    <text evidence="1">Belongs to the GeBP family.</text>
</comment>
<protein>
    <submittedName>
        <fullName evidence="5">Putative DNA-binding storekeeper protein-related transcriptional regulator</fullName>
    </submittedName>
    <submittedName>
        <fullName evidence="4">Transcription factor GeBP family</fullName>
    </submittedName>
</protein>
<dbReference type="EMBL" id="MNCJ02000316">
    <property type="protein sequence ID" value="KAF5822610.1"/>
    <property type="molecule type" value="Genomic_DNA"/>
</dbReference>
<dbReference type="Proteomes" id="UP000215914">
    <property type="component" value="Chromosome 1"/>
</dbReference>
<dbReference type="OrthoDB" id="661680at2759"/>
<feature type="compositionally biased region" description="Polar residues" evidence="2">
    <location>
        <begin position="45"/>
        <end position="54"/>
    </location>
</feature>
<gene>
    <name evidence="5" type="ORF">HannXRQ_Chr01g0019011</name>
    <name evidence="4" type="ORF">HanXRQr2_Chr01g0028581</name>
</gene>
<evidence type="ECO:0000256" key="2">
    <source>
        <dbReference type="SAM" id="MobiDB-lite"/>
    </source>
</evidence>
<feature type="region of interest" description="Disordered" evidence="2">
    <location>
        <begin position="1"/>
        <end position="129"/>
    </location>
</feature>
<evidence type="ECO:0000313" key="5">
    <source>
        <dbReference type="EMBL" id="OTG37455.1"/>
    </source>
</evidence>
<dbReference type="GO" id="GO:0006355">
    <property type="term" value="P:regulation of DNA-templated transcription"/>
    <property type="evidence" value="ECO:0007669"/>
    <property type="project" value="InterPro"/>
</dbReference>
<reference evidence="4 6" key="1">
    <citation type="journal article" date="2017" name="Nature">
        <title>The sunflower genome provides insights into oil metabolism, flowering and Asterid evolution.</title>
        <authorList>
            <person name="Badouin H."/>
            <person name="Gouzy J."/>
            <person name="Grassa C.J."/>
            <person name="Murat F."/>
            <person name="Staton S.E."/>
            <person name="Cottret L."/>
            <person name="Lelandais-Briere C."/>
            <person name="Owens G.L."/>
            <person name="Carrere S."/>
            <person name="Mayjonade B."/>
            <person name="Legrand L."/>
            <person name="Gill N."/>
            <person name="Kane N.C."/>
            <person name="Bowers J.E."/>
            <person name="Hubner S."/>
            <person name="Bellec A."/>
            <person name="Berard A."/>
            <person name="Berges H."/>
            <person name="Blanchet N."/>
            <person name="Boniface M.C."/>
            <person name="Brunel D."/>
            <person name="Catrice O."/>
            <person name="Chaidir N."/>
            <person name="Claudel C."/>
            <person name="Donnadieu C."/>
            <person name="Faraut T."/>
            <person name="Fievet G."/>
            <person name="Helmstetter N."/>
            <person name="King M."/>
            <person name="Knapp S.J."/>
            <person name="Lai Z."/>
            <person name="Le Paslier M.C."/>
            <person name="Lippi Y."/>
            <person name="Lorenzon L."/>
            <person name="Mandel J.R."/>
            <person name="Marage G."/>
            <person name="Marchand G."/>
            <person name="Marquand E."/>
            <person name="Bret-Mestries E."/>
            <person name="Morien E."/>
            <person name="Nambeesan S."/>
            <person name="Nguyen T."/>
            <person name="Pegot-Espagnet P."/>
            <person name="Pouilly N."/>
            <person name="Raftis F."/>
            <person name="Sallet E."/>
            <person name="Schiex T."/>
            <person name="Thomas J."/>
            <person name="Vandecasteele C."/>
            <person name="Vares D."/>
            <person name="Vear F."/>
            <person name="Vautrin S."/>
            <person name="Crespi M."/>
            <person name="Mangin B."/>
            <person name="Burke J.M."/>
            <person name="Salse J."/>
            <person name="Munos S."/>
            <person name="Vincourt P."/>
            <person name="Rieseberg L.H."/>
            <person name="Langlade N.B."/>
        </authorList>
    </citation>
    <scope>NUCLEOTIDE SEQUENCE [LARGE SCALE GENOMIC DNA]</scope>
    <source>
        <strain evidence="6">cv. SF193</strain>
        <tissue evidence="4">Leaves</tissue>
    </source>
</reference>
<dbReference type="GO" id="GO:0005634">
    <property type="term" value="C:nucleus"/>
    <property type="evidence" value="ECO:0000318"/>
    <property type="project" value="GO_Central"/>
</dbReference>
<evidence type="ECO:0000313" key="6">
    <source>
        <dbReference type="Proteomes" id="UP000215914"/>
    </source>
</evidence>
<dbReference type="OMA" id="RASHIGT"/>
<keyword evidence="5" id="KW-0238">DNA-binding</keyword>
<proteinExistence type="inferred from homology"/>
<dbReference type="GO" id="GO:0003677">
    <property type="term" value="F:DNA binding"/>
    <property type="evidence" value="ECO:0007669"/>
    <property type="project" value="UniProtKB-KW"/>
</dbReference>
<dbReference type="AlphaFoldDB" id="A0A251VPH8"/>
<reference evidence="5" key="2">
    <citation type="submission" date="2017-02" db="EMBL/GenBank/DDBJ databases">
        <title>Sunflower complete genome.</title>
        <authorList>
            <person name="Langlade N."/>
            <person name="Munos S."/>
        </authorList>
    </citation>
    <scope>NUCLEOTIDE SEQUENCE [LARGE SCALE GENOMIC DNA]</scope>
    <source>
        <tissue evidence="5">Leaves</tissue>
    </source>
</reference>
<name>A0A251VPH8_HELAN</name>
<dbReference type="STRING" id="4232.A0A251VPH8"/>
<dbReference type="InterPro" id="IPR007592">
    <property type="entry name" value="GEBP"/>
</dbReference>
<feature type="region of interest" description="Disordered" evidence="2">
    <location>
        <begin position="227"/>
        <end position="264"/>
    </location>
</feature>
<accession>A0A251VPH8</accession>
<organism evidence="5 6">
    <name type="scientific">Helianthus annuus</name>
    <name type="common">Common sunflower</name>
    <dbReference type="NCBI Taxonomy" id="4232"/>
    <lineage>
        <taxon>Eukaryota</taxon>
        <taxon>Viridiplantae</taxon>
        <taxon>Streptophyta</taxon>
        <taxon>Embryophyta</taxon>
        <taxon>Tracheophyta</taxon>
        <taxon>Spermatophyta</taxon>
        <taxon>Magnoliopsida</taxon>
        <taxon>eudicotyledons</taxon>
        <taxon>Gunneridae</taxon>
        <taxon>Pentapetalae</taxon>
        <taxon>asterids</taxon>
        <taxon>campanulids</taxon>
        <taxon>Asterales</taxon>
        <taxon>Asteraceae</taxon>
        <taxon>Asteroideae</taxon>
        <taxon>Heliantheae alliance</taxon>
        <taxon>Heliantheae</taxon>
        <taxon>Helianthus</taxon>
    </lineage>
</organism>
<dbReference type="InterPro" id="IPR053932">
    <property type="entry name" value="GeBP-like_DBD"/>
</dbReference>
<evidence type="ECO:0000256" key="1">
    <source>
        <dbReference type="ARBA" id="ARBA00010820"/>
    </source>
</evidence>
<reference evidence="4" key="3">
    <citation type="submission" date="2020-06" db="EMBL/GenBank/DDBJ databases">
        <title>Helianthus annuus Genome sequencing and assembly Release 2.</title>
        <authorList>
            <person name="Gouzy J."/>
            <person name="Langlade N."/>
            <person name="Munos S."/>
        </authorList>
    </citation>
    <scope>NUCLEOTIDE SEQUENCE</scope>
    <source>
        <tissue evidence="4">Leaves</tissue>
    </source>
</reference>
<dbReference type="PANTHER" id="PTHR31662">
    <property type="entry name" value="BNAANNG10740D PROTEIN-RELATED"/>
    <property type="match status" value="1"/>
</dbReference>
<dbReference type="FunCoup" id="A0A251VPH8">
    <property type="interactions" value="1902"/>
</dbReference>
<dbReference type="Pfam" id="PF04504">
    <property type="entry name" value="GeBP-like_DBD"/>
    <property type="match status" value="1"/>
</dbReference>
<feature type="domain" description="Glabrous enhancer-binding protein-like DBD" evidence="3">
    <location>
        <begin position="133"/>
        <end position="230"/>
    </location>
</feature>
<feature type="compositionally biased region" description="Low complexity" evidence="2">
    <location>
        <begin position="230"/>
        <end position="239"/>
    </location>
</feature>